<dbReference type="Gene3D" id="1.10.510.10">
    <property type="entry name" value="Transferase(Phosphotransferase) domain 1"/>
    <property type="match status" value="1"/>
</dbReference>
<evidence type="ECO:0000313" key="11">
    <source>
        <dbReference type="Proteomes" id="UP001612812"/>
    </source>
</evidence>
<feature type="compositionally biased region" description="Basic and acidic residues" evidence="8">
    <location>
        <begin position="328"/>
        <end position="340"/>
    </location>
</feature>
<feature type="compositionally biased region" description="Low complexity" evidence="8">
    <location>
        <begin position="288"/>
        <end position="307"/>
    </location>
</feature>
<name>A0ABW7ZVT4_9ACTN</name>
<dbReference type="InterPro" id="IPR017441">
    <property type="entry name" value="Protein_kinase_ATP_BS"/>
</dbReference>
<feature type="compositionally biased region" description="Low complexity" evidence="8">
    <location>
        <begin position="264"/>
        <end position="281"/>
    </location>
</feature>
<feature type="region of interest" description="Disordered" evidence="8">
    <location>
        <begin position="616"/>
        <end position="674"/>
    </location>
</feature>
<feature type="region of interest" description="Disordered" evidence="8">
    <location>
        <begin position="264"/>
        <end position="588"/>
    </location>
</feature>
<feature type="domain" description="Protein kinase" evidence="9">
    <location>
        <begin position="10"/>
        <end position="269"/>
    </location>
</feature>
<feature type="compositionally biased region" description="Low complexity" evidence="8">
    <location>
        <begin position="314"/>
        <end position="327"/>
    </location>
</feature>
<sequence>MREVVIAGRYRLLELVGRGGMGQVWRARDDELHREVAVKQVVPPNWLAEHERDELRARTLREARTAARLSHPNVVRVYDVVRVQGDPWLIMEYVPSRSLQEIIESDGPLPPRRAAGIGLAVLAGLRAAHDAGVLHRDVKPANVLLARDGRVLLTDFGLAVFEGGDGAMTRPGLVLGSPQYVAPERAAEGASSVEADLWSLGATLHAAVEGRSPYARSTAMATLAALASQPPDPAPHAGPLMPVLVGLLRRDPRNRLGHDETARLLTAATAPDADAPDRSAAGTSGRPAAGTSGWSAAGTSGWSAGEAPDPPAPAAGVPDRVPVGAVDPPDRSDVPDRTDPDGWDSTGTAAGPPVDYPDLMPPAAAARAWSRAALRSEWAPPADADPTGSSPAPVDPGGPVEPGRPDAPVRTSAGGPTRDTTDRPSGSLGPTVLTSFVDPGSPTGPAGPSARADALSPVHTGGQTSPAPVPAPVTHGGAVGTGAPPGGPAGSGALPGNPVGSGALPGNPAGSGALPGAPARGGAVGRVPARSGSPGHGGEVGGGAGAGGVVRSGTAPGGVDGEPRAGGAGREARAGGADREPPAGGAGRTAARRWGLAATAVVLAVAAGVGTALAVTDDHAHPPDADGRGDGPRQPWERPPGPPGGPGGVPAPPFPCIRPDVAGTPVQKGPPPADPAVTLPAGWVWPADTGGFHIALPAGWLQLRSGDTTCFQDPATRRILGVEPYPGGDPVGRLRSSERDLTSAGRLPQYQKVRLAGDGDGAEWECRWTAPYGERMHALRVLPGEEAGWTLGWTTSDADWPAAAEQFALIRESIRPIRPTRTAG</sequence>
<evidence type="ECO:0000256" key="7">
    <source>
        <dbReference type="PROSITE-ProRule" id="PRU10141"/>
    </source>
</evidence>
<dbReference type="Pfam" id="PF00069">
    <property type="entry name" value="Pkinase"/>
    <property type="match status" value="1"/>
</dbReference>
<keyword evidence="5 10" id="KW-0418">Kinase</keyword>
<evidence type="ECO:0000256" key="6">
    <source>
        <dbReference type="ARBA" id="ARBA00022840"/>
    </source>
</evidence>
<reference evidence="10 11" key="1">
    <citation type="submission" date="2024-10" db="EMBL/GenBank/DDBJ databases">
        <title>The Natural Products Discovery Center: Release of the First 8490 Sequenced Strains for Exploring Actinobacteria Biosynthetic Diversity.</title>
        <authorList>
            <person name="Kalkreuter E."/>
            <person name="Kautsar S.A."/>
            <person name="Yang D."/>
            <person name="Bader C.D."/>
            <person name="Teijaro C.N."/>
            <person name="Fluegel L."/>
            <person name="Davis C.M."/>
            <person name="Simpson J.R."/>
            <person name="Lauterbach L."/>
            <person name="Steele A.D."/>
            <person name="Gui C."/>
            <person name="Meng S."/>
            <person name="Li G."/>
            <person name="Viehrig K."/>
            <person name="Ye F."/>
            <person name="Su P."/>
            <person name="Kiefer A.F."/>
            <person name="Nichols A."/>
            <person name="Cepeda A.J."/>
            <person name="Yan W."/>
            <person name="Fan B."/>
            <person name="Jiang Y."/>
            <person name="Adhikari A."/>
            <person name="Zheng C.-J."/>
            <person name="Schuster L."/>
            <person name="Cowan T.M."/>
            <person name="Smanski M.J."/>
            <person name="Chevrette M.G."/>
            <person name="De Carvalho L.P.S."/>
            <person name="Shen B."/>
        </authorList>
    </citation>
    <scope>NUCLEOTIDE SEQUENCE [LARGE SCALE GENOMIC DNA]</scope>
    <source>
        <strain evidence="10 11">NPDC049845</strain>
    </source>
</reference>
<evidence type="ECO:0000259" key="9">
    <source>
        <dbReference type="PROSITE" id="PS50011"/>
    </source>
</evidence>
<dbReference type="InterPro" id="IPR000719">
    <property type="entry name" value="Prot_kinase_dom"/>
</dbReference>
<dbReference type="GO" id="GO:0016301">
    <property type="term" value="F:kinase activity"/>
    <property type="evidence" value="ECO:0007669"/>
    <property type="project" value="UniProtKB-KW"/>
</dbReference>
<evidence type="ECO:0000313" key="10">
    <source>
        <dbReference type="EMBL" id="MFI7266583.1"/>
    </source>
</evidence>
<comment type="caution">
    <text evidence="10">The sequence shown here is derived from an EMBL/GenBank/DDBJ whole genome shotgun (WGS) entry which is preliminary data.</text>
</comment>
<gene>
    <name evidence="10" type="ORF">ACIBP4_30270</name>
</gene>
<feature type="compositionally biased region" description="Gly residues" evidence="8">
    <location>
        <begin position="534"/>
        <end position="569"/>
    </location>
</feature>
<dbReference type="Gene3D" id="3.30.200.20">
    <property type="entry name" value="Phosphorylase Kinase, domain 1"/>
    <property type="match status" value="1"/>
</dbReference>
<dbReference type="SMART" id="SM00220">
    <property type="entry name" value="S_TKc"/>
    <property type="match status" value="1"/>
</dbReference>
<organism evidence="10 11">
    <name type="scientific">Micromonospora maritima</name>
    <dbReference type="NCBI Taxonomy" id="986711"/>
    <lineage>
        <taxon>Bacteria</taxon>
        <taxon>Bacillati</taxon>
        <taxon>Actinomycetota</taxon>
        <taxon>Actinomycetes</taxon>
        <taxon>Micromonosporales</taxon>
        <taxon>Micromonosporaceae</taxon>
        <taxon>Micromonospora</taxon>
    </lineage>
</organism>
<evidence type="ECO:0000256" key="8">
    <source>
        <dbReference type="SAM" id="MobiDB-lite"/>
    </source>
</evidence>
<dbReference type="PANTHER" id="PTHR43289">
    <property type="entry name" value="MITOGEN-ACTIVATED PROTEIN KINASE KINASE KINASE 20-RELATED"/>
    <property type="match status" value="1"/>
</dbReference>
<keyword evidence="3" id="KW-0808">Transferase</keyword>
<feature type="compositionally biased region" description="Low complexity" evidence="8">
    <location>
        <begin position="439"/>
        <end position="450"/>
    </location>
</feature>
<keyword evidence="6 7" id="KW-0067">ATP-binding</keyword>
<keyword evidence="2" id="KW-0723">Serine/threonine-protein kinase</keyword>
<feature type="compositionally biased region" description="Basic and acidic residues" evidence="8">
    <location>
        <begin position="570"/>
        <end position="581"/>
    </location>
</feature>
<proteinExistence type="predicted"/>
<dbReference type="Proteomes" id="UP001612812">
    <property type="component" value="Unassembled WGS sequence"/>
</dbReference>
<evidence type="ECO:0000256" key="5">
    <source>
        <dbReference type="ARBA" id="ARBA00022777"/>
    </source>
</evidence>
<dbReference type="InterPro" id="IPR008271">
    <property type="entry name" value="Ser/Thr_kinase_AS"/>
</dbReference>
<dbReference type="EMBL" id="JBITLE010000026">
    <property type="protein sequence ID" value="MFI7266583.1"/>
    <property type="molecule type" value="Genomic_DNA"/>
</dbReference>
<dbReference type="RefSeq" id="WP_396771901.1">
    <property type="nucleotide sequence ID" value="NZ_JBITLA010000029.1"/>
</dbReference>
<dbReference type="PANTHER" id="PTHR43289:SF6">
    <property type="entry name" value="SERINE_THREONINE-PROTEIN KINASE NEKL-3"/>
    <property type="match status" value="1"/>
</dbReference>
<dbReference type="PROSITE" id="PS00108">
    <property type="entry name" value="PROTEIN_KINASE_ST"/>
    <property type="match status" value="1"/>
</dbReference>
<dbReference type="PROSITE" id="PS00107">
    <property type="entry name" value="PROTEIN_KINASE_ATP"/>
    <property type="match status" value="1"/>
</dbReference>
<evidence type="ECO:0000256" key="1">
    <source>
        <dbReference type="ARBA" id="ARBA00012513"/>
    </source>
</evidence>
<dbReference type="CDD" id="cd14014">
    <property type="entry name" value="STKc_PknB_like"/>
    <property type="match status" value="1"/>
</dbReference>
<feature type="binding site" evidence="7">
    <location>
        <position position="39"/>
    </location>
    <ligand>
        <name>ATP</name>
        <dbReference type="ChEBI" id="CHEBI:30616"/>
    </ligand>
</feature>
<dbReference type="EC" id="2.7.11.1" evidence="1"/>
<feature type="compositionally biased region" description="Gly residues" evidence="8">
    <location>
        <begin position="477"/>
        <end position="490"/>
    </location>
</feature>
<feature type="compositionally biased region" description="Pro residues" evidence="8">
    <location>
        <begin position="637"/>
        <end position="656"/>
    </location>
</feature>
<evidence type="ECO:0000256" key="3">
    <source>
        <dbReference type="ARBA" id="ARBA00022679"/>
    </source>
</evidence>
<dbReference type="PROSITE" id="PS50011">
    <property type="entry name" value="PROTEIN_KINASE_DOM"/>
    <property type="match status" value="1"/>
</dbReference>
<feature type="compositionally biased region" description="Low complexity" evidence="8">
    <location>
        <begin position="363"/>
        <end position="379"/>
    </location>
</feature>
<accession>A0ABW7ZVT4</accession>
<dbReference type="SUPFAM" id="SSF56112">
    <property type="entry name" value="Protein kinase-like (PK-like)"/>
    <property type="match status" value="1"/>
</dbReference>
<keyword evidence="4 7" id="KW-0547">Nucleotide-binding</keyword>
<evidence type="ECO:0000256" key="4">
    <source>
        <dbReference type="ARBA" id="ARBA00022741"/>
    </source>
</evidence>
<feature type="compositionally biased region" description="Basic and acidic residues" evidence="8">
    <location>
        <begin position="616"/>
        <end position="631"/>
    </location>
</feature>
<feature type="compositionally biased region" description="Low complexity" evidence="8">
    <location>
        <begin position="491"/>
        <end position="533"/>
    </location>
</feature>
<dbReference type="InterPro" id="IPR011009">
    <property type="entry name" value="Kinase-like_dom_sf"/>
</dbReference>
<keyword evidence="11" id="KW-1185">Reference proteome</keyword>
<protein>
    <recommendedName>
        <fullName evidence="1">non-specific serine/threonine protein kinase</fullName>
        <ecNumber evidence="1">2.7.11.1</ecNumber>
    </recommendedName>
</protein>
<evidence type="ECO:0000256" key="2">
    <source>
        <dbReference type="ARBA" id="ARBA00022527"/>
    </source>
</evidence>